<evidence type="ECO:0008006" key="4">
    <source>
        <dbReference type="Google" id="ProtNLM"/>
    </source>
</evidence>
<gene>
    <name evidence="2" type="ORF">MDMS009_8</name>
</gene>
<feature type="signal peptide" evidence="1">
    <location>
        <begin position="1"/>
        <end position="21"/>
    </location>
</feature>
<sequence length="39" mass="3739">MKLTGKLVAVAFAAALLAGCAGPAKRDAGTNFMCALGGA</sequence>
<feature type="non-terminal residue" evidence="2">
    <location>
        <position position="39"/>
    </location>
</feature>
<keyword evidence="1" id="KW-0732">Signal</keyword>
<dbReference type="PROSITE" id="PS51257">
    <property type="entry name" value="PROKAR_LIPOPROTEIN"/>
    <property type="match status" value="1"/>
</dbReference>
<evidence type="ECO:0000313" key="2">
    <source>
        <dbReference type="EMBL" id="EEF81339.1"/>
    </source>
</evidence>
<protein>
    <recommendedName>
        <fullName evidence="4">Lipoprotein</fullName>
    </recommendedName>
</protein>
<accession>C0N1G5</accession>
<keyword evidence="3" id="KW-1185">Reference proteome</keyword>
<name>C0N1G5_9GAMM</name>
<organism evidence="2 3">
    <name type="scientific">Methylophaga thiooxydans DMS010</name>
    <dbReference type="NCBI Taxonomy" id="637616"/>
    <lineage>
        <taxon>Bacteria</taxon>
        <taxon>Pseudomonadati</taxon>
        <taxon>Pseudomonadota</taxon>
        <taxon>Gammaproteobacteria</taxon>
        <taxon>Thiotrichales</taxon>
        <taxon>Piscirickettsiaceae</taxon>
        <taxon>Methylophaga</taxon>
    </lineage>
</organism>
<feature type="chain" id="PRO_5002900672" description="Lipoprotein" evidence="1">
    <location>
        <begin position="22"/>
        <end position="39"/>
    </location>
</feature>
<reference evidence="2 3" key="1">
    <citation type="journal article" date="2011" name="J. Bacteriol.">
        <title>Draft genome sequence of the chemolithoheterotrophic, halophilic methylotroph Methylophaga thiooxydans DMS010.</title>
        <authorList>
            <person name="Boden R."/>
            <person name="Ferriera S."/>
            <person name="Johnson J."/>
            <person name="Kelly D.P."/>
            <person name="Murrell J.C."/>
            <person name="Schafer H."/>
        </authorList>
    </citation>
    <scope>NUCLEOTIDE SEQUENCE [LARGE SCALE GENOMIC DNA]</scope>
    <source>
        <strain evidence="2 3">DMS010</strain>
    </source>
</reference>
<dbReference type="EMBL" id="GG657882">
    <property type="protein sequence ID" value="EEF81339.1"/>
    <property type="molecule type" value="Genomic_DNA"/>
</dbReference>
<evidence type="ECO:0000256" key="1">
    <source>
        <dbReference type="SAM" id="SignalP"/>
    </source>
</evidence>
<evidence type="ECO:0000313" key="3">
    <source>
        <dbReference type="Proteomes" id="UP000004679"/>
    </source>
</evidence>
<dbReference type="AlphaFoldDB" id="C0N1G5"/>
<dbReference type="Proteomes" id="UP000004679">
    <property type="component" value="Unassembled WGS sequence"/>
</dbReference>
<dbReference type="HOGENOM" id="CLU_3337108_0_0_6"/>
<proteinExistence type="predicted"/>